<dbReference type="eggNOG" id="COG0517">
    <property type="taxonomic scope" value="Bacteria"/>
</dbReference>
<dbReference type="AlphaFoldDB" id="E7RVQ6"/>
<dbReference type="InterPro" id="IPR046342">
    <property type="entry name" value="CBS_dom_sf"/>
</dbReference>
<dbReference type="Gene3D" id="3.10.580.10">
    <property type="entry name" value="CBS-domain"/>
    <property type="match status" value="1"/>
</dbReference>
<dbReference type="PROSITE" id="PS51371">
    <property type="entry name" value="CBS"/>
    <property type="match status" value="2"/>
</dbReference>
<name>E7RVQ6_9BURK</name>
<dbReference type="EMBL" id="AEQP01000003">
    <property type="protein sequence ID" value="EFV95389.1"/>
    <property type="molecule type" value="Genomic_DNA"/>
</dbReference>
<dbReference type="PANTHER" id="PTHR43080:SF2">
    <property type="entry name" value="CBS DOMAIN-CONTAINING PROTEIN"/>
    <property type="match status" value="1"/>
</dbReference>
<evidence type="ECO:0000259" key="3">
    <source>
        <dbReference type="PROSITE" id="PS51371"/>
    </source>
</evidence>
<feature type="domain" description="CBS" evidence="3">
    <location>
        <begin position="16"/>
        <end position="72"/>
    </location>
</feature>
<reference evidence="4 5" key="1">
    <citation type="submission" date="2010-12" db="EMBL/GenBank/DDBJ databases">
        <authorList>
            <person name="Muzny D."/>
            <person name="Qin X."/>
            <person name="Deng J."/>
            <person name="Jiang H."/>
            <person name="Liu Y."/>
            <person name="Qu J."/>
            <person name="Song X.-Z."/>
            <person name="Zhang L."/>
            <person name="Thornton R."/>
            <person name="Coyle M."/>
            <person name="Francisco L."/>
            <person name="Jackson L."/>
            <person name="Javaid M."/>
            <person name="Korchina V."/>
            <person name="Kovar C."/>
            <person name="Mata R."/>
            <person name="Mathew T."/>
            <person name="Ngo R."/>
            <person name="Nguyen L."/>
            <person name="Nguyen N."/>
            <person name="Okwuonu G."/>
            <person name="Ongeri F."/>
            <person name="Pham C."/>
            <person name="Simmons D."/>
            <person name="Wilczek-Boney K."/>
            <person name="Hale W."/>
            <person name="Jakkamsetti A."/>
            <person name="Pham P."/>
            <person name="Ruth R."/>
            <person name="San Lucas F."/>
            <person name="Warren J."/>
            <person name="Zhang J."/>
            <person name="Zhao Z."/>
            <person name="Zhou C."/>
            <person name="Zhu D."/>
            <person name="Lee S."/>
            <person name="Bess C."/>
            <person name="Blankenburg K."/>
            <person name="Forbes L."/>
            <person name="Fu Q."/>
            <person name="Gubbala S."/>
            <person name="Hirani K."/>
            <person name="Jayaseelan J.C."/>
            <person name="Lara F."/>
            <person name="Munidasa M."/>
            <person name="Palculict T."/>
            <person name="Patil S."/>
            <person name="Pu L.-L."/>
            <person name="Saada N."/>
            <person name="Tang L."/>
            <person name="Weissenberger G."/>
            <person name="Zhu Y."/>
            <person name="Hemphill L."/>
            <person name="Shang Y."/>
            <person name="Youmans B."/>
            <person name="Ayvaz T."/>
            <person name="Ross M."/>
            <person name="Santibanez J."/>
            <person name="Aqrawi P."/>
            <person name="Gross S."/>
            <person name="Joshi V."/>
            <person name="Fowler G."/>
            <person name="Nazareth L."/>
            <person name="Reid J."/>
            <person name="Worley K."/>
            <person name="Petrosino J."/>
            <person name="Highlander S."/>
            <person name="Gibbs R."/>
        </authorList>
    </citation>
    <scope>NUCLEOTIDE SEQUENCE [LARGE SCALE GENOMIC DNA]</scope>
    <source>
        <strain evidence="4 5">ATCC 51599</strain>
    </source>
</reference>
<keyword evidence="5" id="KW-1185">Reference proteome</keyword>
<dbReference type="SUPFAM" id="SSF54631">
    <property type="entry name" value="CBS-domain pair"/>
    <property type="match status" value="1"/>
</dbReference>
<dbReference type="PANTHER" id="PTHR43080">
    <property type="entry name" value="CBS DOMAIN-CONTAINING PROTEIN CBSX3, MITOCHONDRIAL"/>
    <property type="match status" value="1"/>
</dbReference>
<evidence type="ECO:0000313" key="5">
    <source>
        <dbReference type="Proteomes" id="UP000011021"/>
    </source>
</evidence>
<comment type="caution">
    <text evidence="4">The sequence shown here is derived from an EMBL/GenBank/DDBJ whole genome shotgun (WGS) entry which is preliminary data.</text>
</comment>
<dbReference type="SMART" id="SM00116">
    <property type="entry name" value="CBS"/>
    <property type="match status" value="2"/>
</dbReference>
<proteinExistence type="predicted"/>
<dbReference type="HOGENOM" id="CLU_040681_3_1_4"/>
<organism evidence="4 5">
    <name type="scientific">Lautropia mirabilis ATCC 51599</name>
    <dbReference type="NCBI Taxonomy" id="887898"/>
    <lineage>
        <taxon>Bacteria</taxon>
        <taxon>Pseudomonadati</taxon>
        <taxon>Pseudomonadota</taxon>
        <taxon>Betaproteobacteria</taxon>
        <taxon>Burkholderiales</taxon>
        <taxon>Burkholderiaceae</taxon>
        <taxon>Lautropia</taxon>
    </lineage>
</organism>
<dbReference type="STRING" id="887898.HMPREF0551_0877"/>
<protein>
    <submittedName>
        <fullName evidence="4">CBS domain protein</fullName>
    </submittedName>
</protein>
<dbReference type="InterPro" id="IPR051257">
    <property type="entry name" value="Diverse_CBS-Domain"/>
</dbReference>
<dbReference type="InterPro" id="IPR000644">
    <property type="entry name" value="CBS_dom"/>
</dbReference>
<evidence type="ECO:0000313" key="4">
    <source>
        <dbReference type="EMBL" id="EFV95389.1"/>
    </source>
</evidence>
<evidence type="ECO:0000256" key="2">
    <source>
        <dbReference type="PROSITE-ProRule" id="PRU00703"/>
    </source>
</evidence>
<evidence type="ECO:0000256" key="1">
    <source>
        <dbReference type="ARBA" id="ARBA00023122"/>
    </source>
</evidence>
<sequence length="168" mass="18796">MTRRIVVIVADILSLKGTTLFTVNPDMMLSDAVLTMDEHDIGSVAVMENGKLVGMLTFREVVRMLARRQLERRSGPTRPVAEIRVSDVMVSDPVVVTPSTEVNELRRVMVESHARYVPVMDDGVLLGILSFHDVARSVLEAQSFENRMLKAYIRDWPQDENNTQGGGL</sequence>
<accession>E7RVQ6</accession>
<gene>
    <name evidence="4" type="ORF">HMPREF0551_0877</name>
</gene>
<dbReference type="Pfam" id="PF00571">
    <property type="entry name" value="CBS"/>
    <property type="match status" value="2"/>
</dbReference>
<dbReference type="Proteomes" id="UP000011021">
    <property type="component" value="Unassembled WGS sequence"/>
</dbReference>
<feature type="domain" description="CBS" evidence="3">
    <location>
        <begin position="89"/>
        <end position="144"/>
    </location>
</feature>
<keyword evidence="1 2" id="KW-0129">CBS domain</keyword>